<dbReference type="Gene3D" id="3.50.50.60">
    <property type="entry name" value="FAD/NAD(P)-binding domain"/>
    <property type="match status" value="1"/>
</dbReference>
<organism evidence="1 2">
    <name type="scientific">Rhizopogon vesiculosus</name>
    <dbReference type="NCBI Taxonomy" id="180088"/>
    <lineage>
        <taxon>Eukaryota</taxon>
        <taxon>Fungi</taxon>
        <taxon>Dikarya</taxon>
        <taxon>Basidiomycota</taxon>
        <taxon>Agaricomycotina</taxon>
        <taxon>Agaricomycetes</taxon>
        <taxon>Agaricomycetidae</taxon>
        <taxon>Boletales</taxon>
        <taxon>Suillineae</taxon>
        <taxon>Rhizopogonaceae</taxon>
        <taxon>Rhizopogon</taxon>
    </lineage>
</organism>
<comment type="caution">
    <text evidence="1">The sequence shown here is derived from an EMBL/GenBank/DDBJ whole genome shotgun (WGS) entry which is preliminary data.</text>
</comment>
<dbReference type="Proteomes" id="UP000183567">
    <property type="component" value="Unassembled WGS sequence"/>
</dbReference>
<dbReference type="AlphaFoldDB" id="A0A1J8QQ84"/>
<accession>A0A1J8QQ84</accession>
<dbReference type="InterPro" id="IPR036188">
    <property type="entry name" value="FAD/NAD-bd_sf"/>
</dbReference>
<proteinExistence type="predicted"/>
<evidence type="ECO:0000313" key="2">
    <source>
        <dbReference type="Proteomes" id="UP000183567"/>
    </source>
</evidence>
<reference evidence="1 2" key="1">
    <citation type="submission" date="2016-03" db="EMBL/GenBank/DDBJ databases">
        <title>Comparative genomics of the ectomycorrhizal sister species Rhizopogon vinicolor and Rhizopogon vesiculosus (Basidiomycota: Boletales) reveals a divergence of the mating type B locus.</title>
        <authorList>
            <person name="Mujic A.B."/>
            <person name="Kuo A."/>
            <person name="Tritt A."/>
            <person name="Lipzen A."/>
            <person name="Chen C."/>
            <person name="Johnson J."/>
            <person name="Sharma A."/>
            <person name="Barry K."/>
            <person name="Grigoriev I.V."/>
            <person name="Spatafora J.W."/>
        </authorList>
    </citation>
    <scope>NUCLEOTIDE SEQUENCE [LARGE SCALE GENOMIC DNA]</scope>
    <source>
        <strain evidence="1 2">AM-OR11-056</strain>
    </source>
</reference>
<dbReference type="STRING" id="180088.A0A1J8QQ84"/>
<keyword evidence="2" id="KW-1185">Reference proteome</keyword>
<dbReference type="OrthoDB" id="269227at2759"/>
<sequence length="84" mass="9159">MMVIPGPLNTRLRHTVPLKDINQHALSDFLSAPLNVSFIRVRSHFCWRVLSTGGTTACVVAGRLAACDPSLRILILEAGPHTLN</sequence>
<evidence type="ECO:0008006" key="3">
    <source>
        <dbReference type="Google" id="ProtNLM"/>
    </source>
</evidence>
<evidence type="ECO:0000313" key="1">
    <source>
        <dbReference type="EMBL" id="OJA15600.1"/>
    </source>
</evidence>
<feature type="non-terminal residue" evidence="1">
    <location>
        <position position="84"/>
    </location>
</feature>
<name>A0A1J8QQ84_9AGAM</name>
<gene>
    <name evidence="1" type="ORF">AZE42_13899</name>
</gene>
<dbReference type="EMBL" id="LVVM01002999">
    <property type="protein sequence ID" value="OJA15600.1"/>
    <property type="molecule type" value="Genomic_DNA"/>
</dbReference>
<protein>
    <recommendedName>
        <fullName evidence="3">Glucose-methanol-choline oxidoreductase N-terminal domain-containing protein</fullName>
    </recommendedName>
</protein>